<evidence type="ECO:0000313" key="5">
    <source>
        <dbReference type="Proteomes" id="UP000002943"/>
    </source>
</evidence>
<dbReference type="SUPFAM" id="SSF53067">
    <property type="entry name" value="Actin-like ATPase domain"/>
    <property type="match status" value="2"/>
</dbReference>
<dbReference type="GO" id="GO:0140662">
    <property type="term" value="F:ATP-dependent protein folding chaperone"/>
    <property type="evidence" value="ECO:0007669"/>
    <property type="project" value="InterPro"/>
</dbReference>
<dbReference type="OrthoDB" id="9807934at2"/>
<name>E3BJR9_9VIBR</name>
<proteinExistence type="inferred from homology"/>
<dbReference type="EMBL" id="AEIU01000069">
    <property type="protein sequence ID" value="EFP96838.1"/>
    <property type="molecule type" value="Genomic_DNA"/>
</dbReference>
<dbReference type="Pfam" id="PF00012">
    <property type="entry name" value="HSP70"/>
    <property type="match status" value="1"/>
</dbReference>
<reference evidence="4 5" key="1">
    <citation type="journal article" date="2012" name="Int. J. Syst. Evol. Microbiol.">
        <title>Vibrio caribbeanicus sp. nov., isolated from the marine sponge Scleritoderma cyanea.</title>
        <authorList>
            <person name="Hoffmann M."/>
            <person name="Monday S.R."/>
            <person name="Allard M.W."/>
            <person name="Strain E.A."/>
            <person name="Whittaker P."/>
            <person name="Naum M."/>
            <person name="McCarthy P.J."/>
            <person name="Lopez J.V."/>
            <person name="Fischer M."/>
            <person name="Brown E.W."/>
        </authorList>
    </citation>
    <scope>NUCLEOTIDE SEQUENCE [LARGE SCALE GENOMIC DNA]</scope>
    <source>
        <strain evidence="4 5">ATCC BAA-2122</strain>
    </source>
</reference>
<keyword evidence="2" id="KW-0547">Nucleotide-binding</keyword>
<dbReference type="STRING" id="796620.VIBC2010_07709"/>
<evidence type="ECO:0000256" key="2">
    <source>
        <dbReference type="ARBA" id="ARBA00022741"/>
    </source>
</evidence>
<dbReference type="GO" id="GO:0005524">
    <property type="term" value="F:ATP binding"/>
    <property type="evidence" value="ECO:0007669"/>
    <property type="project" value="UniProtKB-KW"/>
</dbReference>
<dbReference type="PANTHER" id="PTHR19375">
    <property type="entry name" value="HEAT SHOCK PROTEIN 70KDA"/>
    <property type="match status" value="1"/>
</dbReference>
<sequence>MGIQADDIRFGHDALSQYLADPQDTFYVKSPKSFLGVSGLKEQQIAFFEDLVCAMMVNIKACAELSINKELQDTVIGRPINFLGRDGDESNRQAQAILHRAAKRAGFRHVEFQYEPVAAGLEYEASLIQDKTVLVVDIGGGTTDCSLIKMGPSWVGKQDRTNSLLAHSGRRIGGNDLDIFTAFKQFMPLFGLGTQNSLGLDYPVTQFWNPVAINDVQAQREFYQTKNRNQLLHMKKEALNPEKLDRLLELYDCTLGHSIVRQAEQAKIALATENTHSSQIALSKEYLDISLSAQELASAIAVPTAKIQALVQEAMTQGQIVPDVVFMTGGSAHSPILRNAISSVIPDVPIVNGDNFGSVAAGLARWSKIVFS</sequence>
<comment type="similarity">
    <text evidence="1">Belongs to the heat shock protein 70 family.</text>
</comment>
<dbReference type="eggNOG" id="COG0443">
    <property type="taxonomic scope" value="Bacteria"/>
</dbReference>
<keyword evidence="3" id="KW-0067">ATP-binding</keyword>
<dbReference type="Gene3D" id="3.90.640.10">
    <property type="entry name" value="Actin, Chain A, domain 4"/>
    <property type="match status" value="1"/>
</dbReference>
<organism evidence="4 5">
    <name type="scientific">Vibrio caribbeanicus ATCC BAA-2122</name>
    <dbReference type="NCBI Taxonomy" id="796620"/>
    <lineage>
        <taxon>Bacteria</taxon>
        <taxon>Pseudomonadati</taxon>
        <taxon>Pseudomonadota</taxon>
        <taxon>Gammaproteobacteria</taxon>
        <taxon>Vibrionales</taxon>
        <taxon>Vibrionaceae</taxon>
        <taxon>Vibrio</taxon>
    </lineage>
</organism>
<evidence type="ECO:0000313" key="4">
    <source>
        <dbReference type="EMBL" id="EFP96838.1"/>
    </source>
</evidence>
<protein>
    <submittedName>
        <fullName evidence="4">Putative chaperone</fullName>
    </submittedName>
</protein>
<evidence type="ECO:0000256" key="1">
    <source>
        <dbReference type="ARBA" id="ARBA00007381"/>
    </source>
</evidence>
<dbReference type="Proteomes" id="UP000002943">
    <property type="component" value="Unassembled WGS sequence"/>
</dbReference>
<evidence type="ECO:0000256" key="3">
    <source>
        <dbReference type="ARBA" id="ARBA00022840"/>
    </source>
</evidence>
<dbReference type="AlphaFoldDB" id="E3BJR9"/>
<dbReference type="Gene3D" id="3.30.420.40">
    <property type="match status" value="3"/>
</dbReference>
<comment type="caution">
    <text evidence="4">The sequence shown here is derived from an EMBL/GenBank/DDBJ whole genome shotgun (WGS) entry which is preliminary data.</text>
</comment>
<dbReference type="InterPro" id="IPR013126">
    <property type="entry name" value="Hsp_70_fam"/>
</dbReference>
<dbReference type="NCBIfam" id="NF008673">
    <property type="entry name" value="PRK11678.1"/>
    <property type="match status" value="1"/>
</dbReference>
<dbReference type="PROSITE" id="PS00329">
    <property type="entry name" value="HSP70_2"/>
    <property type="match status" value="1"/>
</dbReference>
<dbReference type="InterPro" id="IPR043129">
    <property type="entry name" value="ATPase_NBD"/>
</dbReference>
<accession>E3BJR9</accession>
<keyword evidence="5" id="KW-1185">Reference proteome</keyword>
<gene>
    <name evidence="4" type="ORF">VIBC2010_07709</name>
</gene>
<dbReference type="InterPro" id="IPR018181">
    <property type="entry name" value="Heat_shock_70_CS"/>
</dbReference>